<reference evidence="2 3" key="1">
    <citation type="journal article" date="2015" name="Genome Announc.">
        <title>Expanding the biotechnology potential of lactobacilli through comparative genomics of 213 strains and associated genera.</title>
        <authorList>
            <person name="Sun Z."/>
            <person name="Harris H.M."/>
            <person name="McCann A."/>
            <person name="Guo C."/>
            <person name="Argimon S."/>
            <person name="Zhang W."/>
            <person name="Yang X."/>
            <person name="Jeffery I.B."/>
            <person name="Cooney J.C."/>
            <person name="Kagawa T.F."/>
            <person name="Liu W."/>
            <person name="Song Y."/>
            <person name="Salvetti E."/>
            <person name="Wrobel A."/>
            <person name="Rasinkangas P."/>
            <person name="Parkhill J."/>
            <person name="Rea M.C."/>
            <person name="O'Sullivan O."/>
            <person name="Ritari J."/>
            <person name="Douillard F.P."/>
            <person name="Paul Ross R."/>
            <person name="Yang R."/>
            <person name="Briner A.E."/>
            <person name="Felis G.E."/>
            <person name="de Vos W.M."/>
            <person name="Barrangou R."/>
            <person name="Klaenhammer T.R."/>
            <person name="Caufield P.W."/>
            <person name="Cui Y."/>
            <person name="Zhang H."/>
            <person name="O'Toole P.W."/>
        </authorList>
    </citation>
    <scope>NUCLEOTIDE SEQUENCE [LARGE SCALE GENOMIC DNA]</scope>
    <source>
        <strain evidence="2 3">DSM 6629</strain>
    </source>
</reference>
<comment type="caution">
    <text evidence="2">The sequence shown here is derived from an EMBL/GenBank/DDBJ whole genome shotgun (WGS) entry which is preliminary data.</text>
</comment>
<dbReference type="RefSeq" id="WP_057810140.1">
    <property type="nucleotide sequence ID" value="NZ_AZGN01000023.1"/>
</dbReference>
<dbReference type="GeneID" id="75117034"/>
<sequence>MNQTKTQEKRKKAVKSQLNTGSLQNNWNSTVRTIHRLTSTQFQEKQEKKKFLKKLSQQKADRQFKEKLKFTISKDYLTELQRRMNIAFDKENTNYDKRQKLMQFQQMIQG</sequence>
<protein>
    <submittedName>
        <fullName evidence="2">Uncharacterized protein</fullName>
    </submittedName>
</protein>
<evidence type="ECO:0000256" key="1">
    <source>
        <dbReference type="SAM" id="MobiDB-lite"/>
    </source>
</evidence>
<keyword evidence="3" id="KW-1185">Reference proteome</keyword>
<dbReference type="Proteomes" id="UP000051735">
    <property type="component" value="Unassembled WGS sequence"/>
</dbReference>
<evidence type="ECO:0000313" key="3">
    <source>
        <dbReference type="Proteomes" id="UP000051735"/>
    </source>
</evidence>
<organism evidence="2 3">
    <name type="scientific">Lactobacillus intestinalis DSM 6629</name>
    <dbReference type="NCBI Taxonomy" id="1423761"/>
    <lineage>
        <taxon>Bacteria</taxon>
        <taxon>Bacillati</taxon>
        <taxon>Bacillota</taxon>
        <taxon>Bacilli</taxon>
        <taxon>Lactobacillales</taxon>
        <taxon>Lactobacillaceae</taxon>
        <taxon>Lactobacillus</taxon>
    </lineage>
</organism>
<proteinExistence type="predicted"/>
<gene>
    <name evidence="2" type="ORF">FC44_GL001050</name>
</gene>
<feature type="compositionally biased region" description="Polar residues" evidence="1">
    <location>
        <begin position="16"/>
        <end position="26"/>
    </location>
</feature>
<evidence type="ECO:0000313" key="2">
    <source>
        <dbReference type="EMBL" id="KRM33604.1"/>
    </source>
</evidence>
<feature type="region of interest" description="Disordered" evidence="1">
    <location>
        <begin position="1"/>
        <end position="26"/>
    </location>
</feature>
<name>A0ABR5PQJ0_9LACO</name>
<dbReference type="EMBL" id="AZGN01000023">
    <property type="protein sequence ID" value="KRM33604.1"/>
    <property type="molecule type" value="Genomic_DNA"/>
</dbReference>
<accession>A0ABR5PQJ0</accession>